<accession>A0AA86JHS0</accession>
<evidence type="ECO:0000313" key="3">
    <source>
        <dbReference type="Proteomes" id="UP001304813"/>
    </source>
</evidence>
<reference evidence="2 3" key="1">
    <citation type="submission" date="2023-09" db="EMBL/GenBank/DDBJ databases">
        <title>Analysis of phage genome (vB_Yru_GN1) of the bacterium (Yersinia ruckeri).</title>
        <authorList>
            <person name="Ganjoor M.S."/>
            <person name="Bouzari M."/>
            <person name="Soleimani-Delfan A."/>
        </authorList>
    </citation>
    <scope>NUCLEOTIDE SEQUENCE [LARGE SCALE GENOMIC DNA]</scope>
    <source>
        <strain evidence="3">vB_Yru_GN1</strain>
    </source>
</reference>
<dbReference type="EMBL" id="LC779065">
    <property type="protein sequence ID" value="BES79925.1"/>
    <property type="molecule type" value="Genomic_DNA"/>
</dbReference>
<feature type="compositionally biased region" description="Polar residues" evidence="1">
    <location>
        <begin position="304"/>
        <end position="317"/>
    </location>
</feature>
<sequence>MVEKLSDKISESEKKGGKSGGKSGGSGGQGFKNLDMVFIGIPTGSYELKVMVDSEGKLVEEVMLHTVKVGTGKATVNCKGEGCEICERVKKLDELKNKAAWKFSPYKLSKLLIKIGDVNEGGKGLEPGKVYAAYADEKFLKPLLDAIRTNKKYFKDDLVKMMTASENSPGFLVTASKAKKRSTFNFQFVQQISIPGVNIKEVFGTESFKNTSYGFFRNNFVNQKKFDEAVRMLDSLIVNTAKTTGTAPAGGGEGGNEGKQDPAPNTPANDNSQQQSSQDDNKSTGSETSSSTATEDKTPPVDQTPANDVVDQSQTPTGDIVINCKDVGEDGNPKCKGYFDPNNEMCSGQCQHKRDCLMMAMDAGRI</sequence>
<feature type="compositionally biased region" description="Gly residues" evidence="1">
    <location>
        <begin position="248"/>
        <end position="257"/>
    </location>
</feature>
<evidence type="ECO:0000256" key="1">
    <source>
        <dbReference type="SAM" id="MobiDB-lite"/>
    </source>
</evidence>
<keyword evidence="3" id="KW-1185">Reference proteome</keyword>
<feature type="compositionally biased region" description="Low complexity" evidence="1">
    <location>
        <begin position="269"/>
        <end position="293"/>
    </location>
</feature>
<organism evidence="2 3">
    <name type="scientific">Yersinia phage vB_Yru_GN1</name>
    <dbReference type="NCBI Taxonomy" id="3074381"/>
    <lineage>
        <taxon>Viruses</taxon>
        <taxon>Duplodnaviria</taxon>
        <taxon>Heunggongvirae</taxon>
        <taxon>Uroviricota</taxon>
        <taxon>Caudoviricetes</taxon>
        <taxon>Caudoviricetes incertae sedis</taxon>
        <taxon>Sepahanvirus</taxon>
        <taxon>Sepahanvirus vB-Yru-GN1</taxon>
    </lineage>
</organism>
<dbReference type="Proteomes" id="UP001304813">
    <property type="component" value="Segment"/>
</dbReference>
<feature type="region of interest" description="Disordered" evidence="1">
    <location>
        <begin position="1"/>
        <end position="28"/>
    </location>
</feature>
<evidence type="ECO:0000313" key="2">
    <source>
        <dbReference type="EMBL" id="BES79925.1"/>
    </source>
</evidence>
<feature type="compositionally biased region" description="Basic and acidic residues" evidence="1">
    <location>
        <begin position="1"/>
        <end position="16"/>
    </location>
</feature>
<protein>
    <submittedName>
        <fullName evidence="2">Structural protein</fullName>
    </submittedName>
</protein>
<feature type="region of interest" description="Disordered" evidence="1">
    <location>
        <begin position="244"/>
        <end position="325"/>
    </location>
</feature>
<name>A0AA86JHS0_9CAUD</name>
<feature type="compositionally biased region" description="Gly residues" evidence="1">
    <location>
        <begin position="18"/>
        <end position="28"/>
    </location>
</feature>
<proteinExistence type="predicted"/>